<dbReference type="Pfam" id="PF00076">
    <property type="entry name" value="RRM_1"/>
    <property type="match status" value="1"/>
</dbReference>
<dbReference type="STRING" id="564608.C1MMA5"/>
<evidence type="ECO:0000313" key="9">
    <source>
        <dbReference type="Proteomes" id="UP000001876"/>
    </source>
</evidence>
<dbReference type="GO" id="GO:0071011">
    <property type="term" value="C:precatalytic spliceosome"/>
    <property type="evidence" value="ECO:0007669"/>
    <property type="project" value="TreeGrafter"/>
</dbReference>
<dbReference type="PANTHER" id="PTHR13952">
    <property type="entry name" value="U1 SMALL NUCLEAR RIBONUCLEOPROTEIN 70 KD"/>
    <property type="match status" value="1"/>
</dbReference>
<reference evidence="8 9" key="1">
    <citation type="journal article" date="2009" name="Science">
        <title>Green evolution and dynamic adaptations revealed by genomes of the marine picoeukaryotes Micromonas.</title>
        <authorList>
            <person name="Worden A.Z."/>
            <person name="Lee J.H."/>
            <person name="Mock T."/>
            <person name="Rouze P."/>
            <person name="Simmons M.P."/>
            <person name="Aerts A.L."/>
            <person name="Allen A.E."/>
            <person name="Cuvelier M.L."/>
            <person name="Derelle E."/>
            <person name="Everett M.V."/>
            <person name="Foulon E."/>
            <person name="Grimwood J."/>
            <person name="Gundlach H."/>
            <person name="Henrissat B."/>
            <person name="Napoli C."/>
            <person name="McDonald S.M."/>
            <person name="Parker M.S."/>
            <person name="Rombauts S."/>
            <person name="Salamov A."/>
            <person name="Von Dassow P."/>
            <person name="Badger J.H."/>
            <person name="Coutinho P.M."/>
            <person name="Demir E."/>
            <person name="Dubchak I."/>
            <person name="Gentemann C."/>
            <person name="Eikrem W."/>
            <person name="Gready J.E."/>
            <person name="John U."/>
            <person name="Lanier W."/>
            <person name="Lindquist E.A."/>
            <person name="Lucas S."/>
            <person name="Mayer K.F."/>
            <person name="Moreau H."/>
            <person name="Not F."/>
            <person name="Otillar R."/>
            <person name="Panaud O."/>
            <person name="Pangilinan J."/>
            <person name="Paulsen I."/>
            <person name="Piegu B."/>
            <person name="Poliakov A."/>
            <person name="Robbens S."/>
            <person name="Schmutz J."/>
            <person name="Toulza E."/>
            <person name="Wyss T."/>
            <person name="Zelensky A."/>
            <person name="Zhou K."/>
            <person name="Armbrust E.V."/>
            <person name="Bhattacharya D."/>
            <person name="Goodenough U.W."/>
            <person name="Van de Peer Y."/>
            <person name="Grigoriev I.V."/>
        </authorList>
    </citation>
    <scope>NUCLEOTIDE SEQUENCE [LARGE SCALE GENOMIC DNA]</scope>
    <source>
        <strain evidence="8 9">CCMP1545</strain>
    </source>
</reference>
<feature type="region of interest" description="Disordered" evidence="6">
    <location>
        <begin position="1"/>
        <end position="33"/>
    </location>
</feature>
<keyword evidence="9" id="KW-1185">Reference proteome</keyword>
<dbReference type="InterPro" id="IPR012677">
    <property type="entry name" value="Nucleotide-bd_a/b_plait_sf"/>
</dbReference>
<keyword evidence="4 8" id="KW-0687">Ribonucleoprotein</keyword>
<evidence type="ECO:0000256" key="4">
    <source>
        <dbReference type="ARBA" id="ARBA00023274"/>
    </source>
</evidence>
<dbReference type="SMART" id="SM00360">
    <property type="entry name" value="RRM"/>
    <property type="match status" value="1"/>
</dbReference>
<feature type="compositionally biased region" description="Pro residues" evidence="6">
    <location>
        <begin position="8"/>
        <end position="33"/>
    </location>
</feature>
<dbReference type="CDD" id="cd12236">
    <property type="entry name" value="RRM_snRNP70"/>
    <property type="match status" value="1"/>
</dbReference>
<evidence type="ECO:0000256" key="5">
    <source>
        <dbReference type="PROSITE-ProRule" id="PRU00176"/>
    </source>
</evidence>
<dbReference type="FunFam" id="3.30.70.330:FF:000132">
    <property type="entry name" value="Small nuclear ribonucleoprotein U11/U12 subunit 35"/>
    <property type="match status" value="1"/>
</dbReference>
<evidence type="ECO:0000256" key="3">
    <source>
        <dbReference type="ARBA" id="ARBA00023242"/>
    </source>
</evidence>
<dbReference type="eggNOG" id="KOG0113">
    <property type="taxonomic scope" value="Eukaryota"/>
</dbReference>
<dbReference type="InterPro" id="IPR022023">
    <property type="entry name" value="U1snRNP70_N"/>
</dbReference>
<dbReference type="OrthoDB" id="4207594at2759"/>
<dbReference type="GO" id="GO:0000398">
    <property type="term" value="P:mRNA splicing, via spliceosome"/>
    <property type="evidence" value="ECO:0007669"/>
    <property type="project" value="TreeGrafter"/>
</dbReference>
<dbReference type="InterPro" id="IPR034143">
    <property type="entry name" value="snRNP70_RRM"/>
</dbReference>
<dbReference type="SUPFAM" id="SSF54928">
    <property type="entry name" value="RNA-binding domain, RBD"/>
    <property type="match status" value="1"/>
</dbReference>
<gene>
    <name evidence="8" type="primary">snRNP</name>
    <name evidence="8" type="ORF">MICPUCDRAFT_56455</name>
</gene>
<feature type="compositionally biased region" description="Acidic residues" evidence="6">
    <location>
        <begin position="463"/>
        <end position="472"/>
    </location>
</feature>
<dbReference type="GO" id="GO:0071004">
    <property type="term" value="C:U2-type prespliceosome"/>
    <property type="evidence" value="ECO:0007669"/>
    <property type="project" value="TreeGrafter"/>
</dbReference>
<evidence type="ECO:0000313" key="8">
    <source>
        <dbReference type="EMBL" id="EEH59014.1"/>
    </source>
</evidence>
<dbReference type="PANTHER" id="PTHR13952:SF5">
    <property type="entry name" value="U1 SMALL NUCLEAR RIBONUCLEOPROTEIN 70 KDA"/>
    <property type="match status" value="1"/>
</dbReference>
<keyword evidence="3" id="KW-0539">Nucleus</keyword>
<feature type="compositionally biased region" description="Pro residues" evidence="6">
    <location>
        <begin position="453"/>
        <end position="462"/>
    </location>
</feature>
<evidence type="ECO:0000256" key="2">
    <source>
        <dbReference type="ARBA" id="ARBA00022884"/>
    </source>
</evidence>
<accession>C1MMA5</accession>
<feature type="domain" description="RRM" evidence="7">
    <location>
        <begin position="194"/>
        <end position="272"/>
    </location>
</feature>
<feature type="compositionally biased region" description="Basic and acidic residues" evidence="6">
    <location>
        <begin position="337"/>
        <end position="442"/>
    </location>
</feature>
<feature type="region of interest" description="Disordered" evidence="6">
    <location>
        <begin position="270"/>
        <end position="472"/>
    </location>
</feature>
<dbReference type="AlphaFoldDB" id="C1MMA5"/>
<comment type="subcellular location">
    <subcellularLocation>
        <location evidence="1">Nucleus</location>
    </subcellularLocation>
</comment>
<name>C1MMA5_MICPC</name>
<dbReference type="GeneID" id="9682336"/>
<dbReference type="Proteomes" id="UP000001876">
    <property type="component" value="Unassembled WGS sequence"/>
</dbReference>
<evidence type="ECO:0000256" key="6">
    <source>
        <dbReference type="SAM" id="MobiDB-lite"/>
    </source>
</evidence>
<dbReference type="InterPro" id="IPR051183">
    <property type="entry name" value="U1_U11-U12_snRNP_70-35kDa"/>
</dbReference>
<dbReference type="InterPro" id="IPR000504">
    <property type="entry name" value="RRM_dom"/>
</dbReference>
<feature type="region of interest" description="Disordered" evidence="6">
    <location>
        <begin position="134"/>
        <end position="192"/>
    </location>
</feature>
<protein>
    <submittedName>
        <fullName evidence="8">U1 small nuclear ribonucleoprotein</fullName>
    </submittedName>
</protein>
<dbReference type="InterPro" id="IPR035979">
    <property type="entry name" value="RBD_domain_sf"/>
</dbReference>
<dbReference type="KEGG" id="mpp:MICPUCDRAFT_56455"/>
<dbReference type="GO" id="GO:0003729">
    <property type="term" value="F:mRNA binding"/>
    <property type="evidence" value="ECO:0007669"/>
    <property type="project" value="TreeGrafter"/>
</dbReference>
<dbReference type="RefSeq" id="XP_003057369.1">
    <property type="nucleotide sequence ID" value="XM_003057323.1"/>
</dbReference>
<feature type="compositionally biased region" description="Basic and acidic residues" evidence="6">
    <location>
        <begin position="270"/>
        <end position="280"/>
    </location>
</feature>
<evidence type="ECO:0000256" key="1">
    <source>
        <dbReference type="ARBA" id="ARBA00004123"/>
    </source>
</evidence>
<dbReference type="GO" id="GO:0030619">
    <property type="term" value="F:U1 snRNA binding"/>
    <property type="evidence" value="ECO:0007669"/>
    <property type="project" value="InterPro"/>
</dbReference>
<dbReference type="PROSITE" id="PS50102">
    <property type="entry name" value="RRM"/>
    <property type="match status" value="1"/>
</dbReference>
<dbReference type="Gene3D" id="3.30.70.330">
    <property type="match status" value="1"/>
</dbReference>
<dbReference type="OMA" id="GRTTKGW"/>
<feature type="compositionally biased region" description="Basic and acidic residues" evidence="6">
    <location>
        <begin position="146"/>
        <end position="192"/>
    </location>
</feature>
<dbReference type="GO" id="GO:0005685">
    <property type="term" value="C:U1 snRNP"/>
    <property type="evidence" value="ECO:0007669"/>
    <property type="project" value="TreeGrafter"/>
</dbReference>
<proteinExistence type="predicted"/>
<dbReference type="EMBL" id="GG663737">
    <property type="protein sequence ID" value="EEH59014.1"/>
    <property type="molecule type" value="Genomic_DNA"/>
</dbReference>
<evidence type="ECO:0000259" key="7">
    <source>
        <dbReference type="PROSITE" id="PS50102"/>
    </source>
</evidence>
<organism evidence="9">
    <name type="scientific">Micromonas pusilla (strain CCMP1545)</name>
    <name type="common">Picoplanktonic green alga</name>
    <dbReference type="NCBI Taxonomy" id="564608"/>
    <lineage>
        <taxon>Eukaryota</taxon>
        <taxon>Viridiplantae</taxon>
        <taxon>Chlorophyta</taxon>
        <taxon>Mamiellophyceae</taxon>
        <taxon>Mamiellales</taxon>
        <taxon>Mamiellaceae</taxon>
        <taxon>Micromonas</taxon>
    </lineage>
</organism>
<sequence>MLKQAPPSLGPPGAPLRPGLPPPPGAFVPGMRPPGMPGMMPGMMPGYGMPPGMPPGMMRPPGMGMGMGLRPMGPPGAMMGMRAAPGGAAGAHQTGLTPSLLALFVPRPPVEYMPAPAKPKKTQPMTGVAAYVDKFTDPADDPPPAPKEKKETKEEKKLRRRMAAEERNARALEEAIEKWDPKEDPKAKDSDPYKTLFVGRLSYDVDESKLRREFEQWGPVKSVRVVEDVETGKPRGYAFIEYNRESDMKTAYKQADGRRIENKRVVVDAERGRTVPDWKPRRLGGGLGRTRKGAKHENSLVSGRDQAYHSRDRPSEGDGYRGGGDDRRGGGYAPPGYDERGRDHPRGYDDRGRRDDRGRGGRDSRRGGYDDRGRDRDRSRDRAPRDRSRDRDRDRSRDRDRDRDSRRMDRDRDSRRSDRDRDRDRDRKRSRSRSRDDRDGGGRRRRDSGGFGAPPPPPPPPAEDGEMEEGEL</sequence>
<dbReference type="Pfam" id="PF12220">
    <property type="entry name" value="U1snRNP70_N"/>
    <property type="match status" value="1"/>
</dbReference>
<feature type="compositionally biased region" description="Basic and acidic residues" evidence="6">
    <location>
        <begin position="306"/>
        <end position="329"/>
    </location>
</feature>
<keyword evidence="2 5" id="KW-0694">RNA-binding</keyword>